<organism evidence="2 3">
    <name type="scientific">Psilocybe cf. subviscida</name>
    <dbReference type="NCBI Taxonomy" id="2480587"/>
    <lineage>
        <taxon>Eukaryota</taxon>
        <taxon>Fungi</taxon>
        <taxon>Dikarya</taxon>
        <taxon>Basidiomycota</taxon>
        <taxon>Agaricomycotina</taxon>
        <taxon>Agaricomycetes</taxon>
        <taxon>Agaricomycetidae</taxon>
        <taxon>Agaricales</taxon>
        <taxon>Agaricineae</taxon>
        <taxon>Strophariaceae</taxon>
        <taxon>Psilocybe</taxon>
    </lineage>
</organism>
<sequence length="371" mass="42536">MFLSFFRRPRSTLSTAFLILGAVIFILFVYNVLQNQYQLKNLLSYSTRPLWDSNSAPREVLAHFYGEGLPMDAHTCGVHGFTERPKEERDKLKVLDAVLMSNELDLMEIRMNELDSVVDYFLIVESNASFTGLPKETFFANNRARFAKFEKKIVYTFLPGGPLRPGQSAWDVEAHTRNTMTVLIQSHISDFAAGTQTLVIMSDLDEIPSRHTVDLLKTCEFGKSIHLQLRDFLYSFEWYLGPSSWRASAHMWSPDSYYRHSKSGERILADSGWHCSYCFKTIPEYILKMKGFSHADRIAGRIDLLDPKRIQDTICRGKDIFGMLPEAYSYLDLLSQMSLEPLKSAVGLPRYLIENSEKFRFLLPGGCVREG</sequence>
<dbReference type="PANTHER" id="PTHR12224">
    <property type="entry name" value="BETA-1,4-MANNOSYL-GLYCOPROTEIN BETA-1,4-N-ACETYLGLUCOSAMINYL-TRANSFERASE"/>
    <property type="match status" value="1"/>
</dbReference>
<dbReference type="OrthoDB" id="6474464at2759"/>
<evidence type="ECO:0000256" key="1">
    <source>
        <dbReference type="SAM" id="Phobius"/>
    </source>
</evidence>
<comment type="caution">
    <text evidence="2">The sequence shown here is derived from an EMBL/GenBank/DDBJ whole genome shotgun (WGS) entry which is preliminary data.</text>
</comment>
<keyword evidence="1" id="KW-0812">Transmembrane</keyword>
<dbReference type="InterPro" id="IPR006813">
    <property type="entry name" value="Glyco_trans_17"/>
</dbReference>
<protein>
    <recommendedName>
        <fullName evidence="4">Glycosyltransferase family 17 protein</fullName>
    </recommendedName>
</protein>
<dbReference type="Proteomes" id="UP000567179">
    <property type="component" value="Unassembled WGS sequence"/>
</dbReference>
<dbReference type="AlphaFoldDB" id="A0A8H5BF48"/>
<keyword evidence="1" id="KW-0472">Membrane</keyword>
<gene>
    <name evidence="2" type="ORF">D9619_001950</name>
</gene>
<evidence type="ECO:0008006" key="4">
    <source>
        <dbReference type="Google" id="ProtNLM"/>
    </source>
</evidence>
<proteinExistence type="predicted"/>
<feature type="transmembrane region" description="Helical" evidence="1">
    <location>
        <begin position="12"/>
        <end position="33"/>
    </location>
</feature>
<dbReference type="GO" id="GO:0003830">
    <property type="term" value="F:beta-1,4-mannosylglycoprotein 4-beta-N-acetylglucosaminyltransferase activity"/>
    <property type="evidence" value="ECO:0007669"/>
    <property type="project" value="InterPro"/>
</dbReference>
<dbReference type="GO" id="GO:0016020">
    <property type="term" value="C:membrane"/>
    <property type="evidence" value="ECO:0007669"/>
    <property type="project" value="InterPro"/>
</dbReference>
<evidence type="ECO:0000313" key="2">
    <source>
        <dbReference type="EMBL" id="KAF5322029.1"/>
    </source>
</evidence>
<dbReference type="GO" id="GO:0006044">
    <property type="term" value="P:N-acetylglucosamine metabolic process"/>
    <property type="evidence" value="ECO:0007669"/>
    <property type="project" value="TreeGrafter"/>
</dbReference>
<keyword evidence="1" id="KW-1133">Transmembrane helix</keyword>
<dbReference type="Pfam" id="PF04724">
    <property type="entry name" value="Glyco_transf_17"/>
    <property type="match status" value="1"/>
</dbReference>
<name>A0A8H5BF48_9AGAR</name>
<reference evidence="2 3" key="1">
    <citation type="journal article" date="2020" name="ISME J.">
        <title>Uncovering the hidden diversity of litter-decomposition mechanisms in mushroom-forming fungi.</title>
        <authorList>
            <person name="Floudas D."/>
            <person name="Bentzer J."/>
            <person name="Ahren D."/>
            <person name="Johansson T."/>
            <person name="Persson P."/>
            <person name="Tunlid A."/>
        </authorList>
    </citation>
    <scope>NUCLEOTIDE SEQUENCE [LARGE SCALE GENOMIC DNA]</scope>
    <source>
        <strain evidence="2 3">CBS 101986</strain>
    </source>
</reference>
<evidence type="ECO:0000313" key="3">
    <source>
        <dbReference type="Proteomes" id="UP000567179"/>
    </source>
</evidence>
<accession>A0A8H5BF48</accession>
<dbReference type="PANTHER" id="PTHR12224:SF0">
    <property type="entry name" value="BETA-1,4-MANNOSYL-GLYCOPROTEIN 4-BETA-N-ACETYLGLUCOSAMINYLTRANSFERASE"/>
    <property type="match status" value="1"/>
</dbReference>
<keyword evidence="3" id="KW-1185">Reference proteome</keyword>
<dbReference type="EMBL" id="JAACJJ010000028">
    <property type="protein sequence ID" value="KAF5322029.1"/>
    <property type="molecule type" value="Genomic_DNA"/>
</dbReference>